<name>A0A419W8S9_9BACT</name>
<feature type="transmembrane region" description="Helical" evidence="1">
    <location>
        <begin position="339"/>
        <end position="360"/>
    </location>
</feature>
<sequence length="379" mass="43466">MRIKNLFSKVHLYGGLISGLVVFIVSITGVLYAFKDEFEQFDEYRFVQAQDTPLISPSFAFEKAQTVRPNTKIHSVVFNGREKAIEVIYYQGSPLYYGAAYLNPYTGELLHETNFLKSFWGLVLIGHRYLWLPPAIGGILMKFMVISYFVLLITGFVIWWPKSRRTKGAFWFSKTQNKTAQLREWHQVLGLYATVFIVLFLLTGSVWLFQDFGQWMYRATGGQKEAKFSIPPSDTTLIGTVLTTNPLDSVYRLVRAEFGETAQVELHGVDSPEKSILVEVQEKPGYWRMNYLFYDQYSLNEIPSPHIYGRFADAGPPELIRRVNYEVHTGAIGGFAGKLLAAIMSLLSASLPVTGFWFWLKRRKKKSKRSLRNQLIESQ</sequence>
<keyword evidence="1" id="KW-1133">Transmembrane helix</keyword>
<keyword evidence="3" id="KW-1185">Reference proteome</keyword>
<dbReference type="Proteomes" id="UP000283387">
    <property type="component" value="Unassembled WGS sequence"/>
</dbReference>
<dbReference type="PANTHER" id="PTHR34219">
    <property type="entry name" value="IRON-REGULATED INNER MEMBRANE PROTEIN-RELATED"/>
    <property type="match status" value="1"/>
</dbReference>
<dbReference type="InterPro" id="IPR005625">
    <property type="entry name" value="PepSY-ass_TM"/>
</dbReference>
<evidence type="ECO:0000256" key="1">
    <source>
        <dbReference type="SAM" id="Phobius"/>
    </source>
</evidence>
<protein>
    <submittedName>
        <fullName evidence="2">Putative iron-regulated membrane protein</fullName>
    </submittedName>
</protein>
<feature type="transmembrane region" description="Helical" evidence="1">
    <location>
        <begin position="12"/>
        <end position="34"/>
    </location>
</feature>
<reference evidence="2 3" key="1">
    <citation type="submission" date="2018-09" db="EMBL/GenBank/DDBJ databases">
        <title>Genomic Encyclopedia of Archaeal and Bacterial Type Strains, Phase II (KMG-II): from individual species to whole genera.</title>
        <authorList>
            <person name="Goeker M."/>
        </authorList>
    </citation>
    <scope>NUCLEOTIDE SEQUENCE [LARGE SCALE GENOMIC DNA]</scope>
    <source>
        <strain evidence="2 3">DSM 27148</strain>
    </source>
</reference>
<accession>A0A419W8S9</accession>
<evidence type="ECO:0000313" key="2">
    <source>
        <dbReference type="EMBL" id="RKD91849.1"/>
    </source>
</evidence>
<proteinExistence type="predicted"/>
<gene>
    <name evidence="2" type="ORF">BC643_2217</name>
</gene>
<feature type="transmembrane region" description="Helical" evidence="1">
    <location>
        <begin position="139"/>
        <end position="160"/>
    </location>
</feature>
<dbReference type="RefSeq" id="WP_120273114.1">
    <property type="nucleotide sequence ID" value="NZ_RAPN01000001.1"/>
</dbReference>
<evidence type="ECO:0000313" key="3">
    <source>
        <dbReference type="Proteomes" id="UP000283387"/>
    </source>
</evidence>
<dbReference type="OrthoDB" id="111691at2"/>
<feature type="transmembrane region" description="Helical" evidence="1">
    <location>
        <begin position="188"/>
        <end position="209"/>
    </location>
</feature>
<comment type="caution">
    <text evidence="2">The sequence shown here is derived from an EMBL/GenBank/DDBJ whole genome shotgun (WGS) entry which is preliminary data.</text>
</comment>
<dbReference type="AlphaFoldDB" id="A0A419W8S9"/>
<keyword evidence="1" id="KW-0472">Membrane</keyword>
<dbReference type="Pfam" id="PF03929">
    <property type="entry name" value="PepSY_TM"/>
    <property type="match status" value="1"/>
</dbReference>
<organism evidence="2 3">
    <name type="scientific">Mangrovibacterium diazotrophicum</name>
    <dbReference type="NCBI Taxonomy" id="1261403"/>
    <lineage>
        <taxon>Bacteria</taxon>
        <taxon>Pseudomonadati</taxon>
        <taxon>Bacteroidota</taxon>
        <taxon>Bacteroidia</taxon>
        <taxon>Marinilabiliales</taxon>
        <taxon>Prolixibacteraceae</taxon>
        <taxon>Mangrovibacterium</taxon>
    </lineage>
</organism>
<keyword evidence="1" id="KW-0812">Transmembrane</keyword>
<dbReference type="EMBL" id="RAPN01000001">
    <property type="protein sequence ID" value="RKD91849.1"/>
    <property type="molecule type" value="Genomic_DNA"/>
</dbReference>